<sequence length="391" mass="43822">MTTAIHTRLRTHDSFHPLLHNTFGFVLSALSLSRTADDLRHDCDLASLNWMFTYALADETLVATLLYSRIREKQLEAYCPADFIAALQVIHAANAERNAQHRQILLQTVAILNQAAITPCLLKGAHALMGLMPDAESRLIRDIDLLVAKEQAQTAKRALLQAGYYQDNQLAQAAEDDEAHHQLKPLYHPSGRGYVEIHRHPNFALLYPNLMDAVFNPDQLNLAERDGVRFYYNHPWQLLLYNQIHHFHSDLDATARPDLRQLAEQSALLHRLAGDTELASRFAAVLGKQATQAHLQFTLLAELFGDSPPAALMPPLPGQAAAHLQDIVGKMLGDPASLKRRRWVAFASLFSFAAKQLVNPTFLKHNLTKAEWYRNLIPKVLSAVVGGRKKV</sequence>
<reference evidence="1" key="1">
    <citation type="journal article" date="2023" name="Int. J. Mol. Sci.">
        <title>Metagenomics Revealed a New Genus 'Candidatus Thiocaldithrix dubininis' gen. nov., sp. nov. and a New Species 'Candidatus Thiothrix putei' sp. nov. in the Family Thiotrichaceae, Some Members of Which Have Traits of Both Na+- and H+-Motive Energetics.</title>
        <authorList>
            <person name="Ravin N.V."/>
            <person name="Muntyan M.S."/>
            <person name="Smolyakov D.D."/>
            <person name="Rudenko T.S."/>
            <person name="Beletsky A.V."/>
            <person name="Mardanov A.V."/>
            <person name="Grabovich M.Y."/>
        </authorList>
    </citation>
    <scope>NUCLEOTIDE SEQUENCE</scope>
    <source>
        <strain evidence="1">GKL-02</strain>
    </source>
</reference>
<gene>
    <name evidence="1" type="ORF">QJT81_09545</name>
</gene>
<proteinExistence type="predicted"/>
<dbReference type="Proteomes" id="UP001301326">
    <property type="component" value="Chromosome"/>
</dbReference>
<protein>
    <submittedName>
        <fullName evidence="1">Nucleotidyltransferase family protein</fullName>
    </submittedName>
</protein>
<dbReference type="Pfam" id="PF14907">
    <property type="entry name" value="NTP_transf_5"/>
    <property type="match status" value="1"/>
</dbReference>
<dbReference type="AlphaFoldDB" id="A0AA95KL27"/>
<reference evidence="1" key="2">
    <citation type="submission" date="2023-04" db="EMBL/GenBank/DDBJ databases">
        <authorList>
            <person name="Beletskiy A.V."/>
            <person name="Mardanov A.V."/>
            <person name="Ravin N.V."/>
        </authorList>
    </citation>
    <scope>NUCLEOTIDE SEQUENCE</scope>
    <source>
        <strain evidence="1">GKL-02</strain>
    </source>
</reference>
<name>A0AA95KL27_9GAMM</name>
<organism evidence="1">
    <name type="scientific">Candidatus Thiothrix putei</name>
    <dbReference type="NCBI Taxonomy" id="3080811"/>
    <lineage>
        <taxon>Bacteria</taxon>
        <taxon>Pseudomonadati</taxon>
        <taxon>Pseudomonadota</taxon>
        <taxon>Gammaproteobacteria</taxon>
        <taxon>Thiotrichales</taxon>
        <taxon>Thiotrichaceae</taxon>
        <taxon>Thiothrix</taxon>
    </lineage>
</organism>
<dbReference type="EMBL" id="CP124756">
    <property type="protein sequence ID" value="WGZ96196.1"/>
    <property type="molecule type" value="Genomic_DNA"/>
</dbReference>
<evidence type="ECO:0000313" key="1">
    <source>
        <dbReference type="EMBL" id="WGZ96196.1"/>
    </source>
</evidence>
<accession>A0AA95KL27</accession>
<dbReference type="KEGG" id="tput:QJT81_09545"/>
<dbReference type="InterPro" id="IPR039498">
    <property type="entry name" value="NTP_transf_5"/>
</dbReference>